<dbReference type="EMBL" id="CAMXCT030006545">
    <property type="protein sequence ID" value="CAL4803028.1"/>
    <property type="molecule type" value="Genomic_DNA"/>
</dbReference>
<organism evidence="1">
    <name type="scientific">Cladocopium goreaui</name>
    <dbReference type="NCBI Taxonomy" id="2562237"/>
    <lineage>
        <taxon>Eukaryota</taxon>
        <taxon>Sar</taxon>
        <taxon>Alveolata</taxon>
        <taxon>Dinophyceae</taxon>
        <taxon>Suessiales</taxon>
        <taxon>Symbiodiniaceae</taxon>
        <taxon>Cladocopium</taxon>
    </lineage>
</organism>
<dbReference type="EMBL" id="CAMXCT010006545">
    <property type="protein sequence ID" value="CAI4015716.1"/>
    <property type="molecule type" value="Genomic_DNA"/>
</dbReference>
<evidence type="ECO:0000313" key="3">
    <source>
        <dbReference type="Proteomes" id="UP001152797"/>
    </source>
</evidence>
<proteinExistence type="predicted"/>
<keyword evidence="3" id="KW-1185">Reference proteome</keyword>
<dbReference type="Proteomes" id="UP001152797">
    <property type="component" value="Unassembled WGS sequence"/>
</dbReference>
<reference evidence="1" key="1">
    <citation type="submission" date="2022-10" db="EMBL/GenBank/DDBJ databases">
        <authorList>
            <person name="Chen Y."/>
            <person name="Dougan E. K."/>
            <person name="Chan C."/>
            <person name="Rhodes N."/>
            <person name="Thang M."/>
        </authorList>
    </citation>
    <scope>NUCLEOTIDE SEQUENCE</scope>
</reference>
<evidence type="ECO:0000313" key="1">
    <source>
        <dbReference type="EMBL" id="CAI4015716.1"/>
    </source>
</evidence>
<accession>A0A9P1GJ03</accession>
<sequence>MMLSSLGLLCPWRQLWPLSLMTCSSFPFILAGSAPLALERGPSPSRSDLSCAQMRCGHYTTWLMRRGLSSSKITSDQRMTSLSLPAPLAKVRAPLLQHVSSHRSTSGGQIYFFPRDGHDATVRLRTAVVSMLSRYESHGRSRHVSTSECGNRSTSSMGKVCRLLQQLVVQQLVVDDAQKYHHHGQLQVKQQVIERPPESWRALESCGGQGFG</sequence>
<reference evidence="2" key="2">
    <citation type="submission" date="2024-04" db="EMBL/GenBank/DDBJ databases">
        <authorList>
            <person name="Chen Y."/>
            <person name="Shah S."/>
            <person name="Dougan E. K."/>
            <person name="Thang M."/>
            <person name="Chan C."/>
        </authorList>
    </citation>
    <scope>NUCLEOTIDE SEQUENCE [LARGE SCALE GENOMIC DNA]</scope>
</reference>
<gene>
    <name evidence="1" type="ORF">C1SCF055_LOCUS40529</name>
</gene>
<dbReference type="EMBL" id="CAMXCT020006545">
    <property type="protein sequence ID" value="CAL1169091.1"/>
    <property type="molecule type" value="Genomic_DNA"/>
</dbReference>
<name>A0A9P1GJ03_9DINO</name>
<protein>
    <submittedName>
        <fullName evidence="1">Uncharacterized protein</fullName>
    </submittedName>
</protein>
<dbReference type="AlphaFoldDB" id="A0A9P1GJ03"/>
<evidence type="ECO:0000313" key="2">
    <source>
        <dbReference type="EMBL" id="CAL1169091.1"/>
    </source>
</evidence>
<comment type="caution">
    <text evidence="1">The sequence shown here is derived from an EMBL/GenBank/DDBJ whole genome shotgun (WGS) entry which is preliminary data.</text>
</comment>